<organism evidence="2 3">
    <name type="scientific">Propionibacterium acidifaciens F0233</name>
    <dbReference type="NCBI Taxonomy" id="553198"/>
    <lineage>
        <taxon>Bacteria</taxon>
        <taxon>Bacillati</taxon>
        <taxon>Actinomycetota</taxon>
        <taxon>Actinomycetes</taxon>
        <taxon>Propionibacteriales</taxon>
        <taxon>Propionibacteriaceae</taxon>
        <taxon>Propionibacterium</taxon>
    </lineage>
</organism>
<feature type="compositionally biased region" description="Low complexity" evidence="1">
    <location>
        <begin position="73"/>
        <end position="84"/>
    </location>
</feature>
<proteinExistence type="predicted"/>
<dbReference type="SUPFAM" id="SSF52540">
    <property type="entry name" value="P-loop containing nucleoside triphosphate hydrolases"/>
    <property type="match status" value="1"/>
</dbReference>
<evidence type="ECO:0000313" key="3">
    <source>
        <dbReference type="Proteomes" id="UP000017052"/>
    </source>
</evidence>
<reference evidence="2" key="1">
    <citation type="submission" date="2013-08" db="EMBL/GenBank/DDBJ databases">
        <authorList>
            <person name="Durkin A.S."/>
            <person name="Haft D.R."/>
            <person name="McCorrison J."/>
            <person name="Torralba M."/>
            <person name="Gillis M."/>
            <person name="Haft D.H."/>
            <person name="Methe B."/>
            <person name="Sutton G."/>
            <person name="Nelson K.E."/>
        </authorList>
    </citation>
    <scope>NUCLEOTIDE SEQUENCE [LARGE SCALE GENOMIC DNA]</scope>
    <source>
        <strain evidence="2">F0233</strain>
    </source>
</reference>
<dbReference type="Pfam" id="PF01202">
    <property type="entry name" value="SKI"/>
    <property type="match status" value="1"/>
</dbReference>
<accession>U2QHH9</accession>
<protein>
    <submittedName>
        <fullName evidence="2">Shikimate kinase domain protein</fullName>
    </submittedName>
</protein>
<dbReference type="InterPro" id="IPR031322">
    <property type="entry name" value="Shikimate/glucono_kinase"/>
</dbReference>
<evidence type="ECO:0000313" key="2">
    <source>
        <dbReference type="EMBL" id="ERK55659.1"/>
    </source>
</evidence>
<feature type="region of interest" description="Disordered" evidence="1">
    <location>
        <begin position="69"/>
        <end position="90"/>
    </location>
</feature>
<comment type="caution">
    <text evidence="2">The sequence shown here is derived from an EMBL/GenBank/DDBJ whole genome shotgun (WGS) entry which is preliminary data.</text>
</comment>
<keyword evidence="3" id="KW-1185">Reference proteome</keyword>
<sequence>MSAAGAGPAGRRQVVLVGLPGVGKATVGTLLARTCGLDFVDADDRLEARRGRTIAETFAADGEPAFRVSRRTPSSSCCPGPVSSRWAGEP</sequence>
<evidence type="ECO:0000256" key="1">
    <source>
        <dbReference type="SAM" id="MobiDB-lite"/>
    </source>
</evidence>
<gene>
    <name evidence="2" type="ORF">HMPREF0682_0478</name>
</gene>
<dbReference type="AlphaFoldDB" id="U2QHH9"/>
<keyword evidence="2" id="KW-0808">Transferase</keyword>
<dbReference type="Proteomes" id="UP000017052">
    <property type="component" value="Unassembled WGS sequence"/>
</dbReference>
<dbReference type="Gene3D" id="3.40.50.300">
    <property type="entry name" value="P-loop containing nucleotide triphosphate hydrolases"/>
    <property type="match status" value="1"/>
</dbReference>
<dbReference type="InterPro" id="IPR027417">
    <property type="entry name" value="P-loop_NTPase"/>
</dbReference>
<keyword evidence="2" id="KW-0418">Kinase</keyword>
<dbReference type="PRINTS" id="PR01100">
    <property type="entry name" value="SHIKIMTKNASE"/>
</dbReference>
<dbReference type="GO" id="GO:0016301">
    <property type="term" value="F:kinase activity"/>
    <property type="evidence" value="ECO:0007669"/>
    <property type="project" value="UniProtKB-KW"/>
</dbReference>
<name>U2QHH9_9ACTN</name>
<dbReference type="EMBL" id="ACVN02000178">
    <property type="protein sequence ID" value="ERK55659.1"/>
    <property type="molecule type" value="Genomic_DNA"/>
</dbReference>